<evidence type="ECO:0000256" key="1">
    <source>
        <dbReference type="ARBA" id="ARBA00004175"/>
    </source>
</evidence>
<evidence type="ECO:0000256" key="12">
    <source>
        <dbReference type="PROSITE-ProRule" id="PRU00023"/>
    </source>
</evidence>
<dbReference type="InterPro" id="IPR036770">
    <property type="entry name" value="Ankyrin_rpt-contain_sf"/>
</dbReference>
<evidence type="ECO:0000256" key="10">
    <source>
        <dbReference type="ARBA" id="ARBA00049715"/>
    </source>
</evidence>
<dbReference type="GO" id="GO:0006887">
    <property type="term" value="P:exocytosis"/>
    <property type="evidence" value="ECO:0007669"/>
    <property type="project" value="UniProtKB-KW"/>
</dbReference>
<dbReference type="SMART" id="SM00248">
    <property type="entry name" value="ANK"/>
    <property type="match status" value="8"/>
</dbReference>
<keyword evidence="8" id="KW-1053">Target membrane</keyword>
<proteinExistence type="inferred from homology"/>
<dbReference type="PANTHER" id="PTHR24198">
    <property type="entry name" value="ANKYRIN REPEAT AND PROTEIN KINASE DOMAIN-CONTAINING PROTEIN"/>
    <property type="match status" value="1"/>
</dbReference>
<comment type="subunit">
    <text evidence="10">Homotetramer in membranes.</text>
</comment>
<sequence>MQESALFDAVTTGDELSVRRLLDDNAPFTSSGDGGNYLHLLAKQTFTILSPEESASRQKRRRNIIYMLCDEGLSPNLRDAMGRTPMHYAIQNSDPHLLKTLLQCFPNPPDDICDAVVPTLLQEVLNNFKPGLCNAIQEHCITDVRRIVNMWCRTDAFTNGCNLKELALESGHEEIISLILGVEPSMRLVHHVLARKVEKVRELLSMERASLNLDLRNMSDHGAPILFYAIANKDVDIVRLLVLAGCHIFTLMRDADNQEIPVLFSALTMDMSPELANALMPKDLPSQQQVIRRLLYKSKTILEVALENRIPPATFEILINRGGAELLAGRNKDNKTVRDIAQHAAQYEYVEAVDNVVREWVKDPTGYPDQRQLLALCGYDHITDLFSRDSFMQLTADTVEYLQGVPDHQEQIAELSRAVEDGNYERFEELRTYSSEVFRRNICWEACQKGDGQPLLHRAVLFNRPRIVKAILHNVPAGQSVDTLLDQHHRTALHYAYAMSDGEQLIQLLMNAGCSEHTLDRKGMEPLDFKMRCGSPAMESLLKHVRSKVPLEESRIWNSKMHHRKNISYQRVTGCKLPSAPPKHVHVMGCPCQVSHVPNKNTMKDQIDRQGTNWCIAL</sequence>
<dbReference type="Gene3D" id="1.25.40.20">
    <property type="entry name" value="Ankyrin repeat-containing domain"/>
    <property type="match status" value="3"/>
</dbReference>
<keyword evidence="3" id="KW-1052">Target cell membrane</keyword>
<dbReference type="PROSITE" id="PS50297">
    <property type="entry name" value="ANK_REP_REGION"/>
    <property type="match status" value="1"/>
</dbReference>
<name>A0A131YN14_RHIAP</name>
<keyword evidence="5" id="KW-0800">Toxin</keyword>
<dbReference type="AlphaFoldDB" id="A0A131YN14"/>
<evidence type="ECO:0000256" key="4">
    <source>
        <dbReference type="ARBA" id="ARBA00022737"/>
    </source>
</evidence>
<evidence type="ECO:0000256" key="3">
    <source>
        <dbReference type="ARBA" id="ARBA00022537"/>
    </source>
</evidence>
<keyword evidence="5" id="KW-0638">Presynaptic neurotoxin</keyword>
<dbReference type="GO" id="GO:0044231">
    <property type="term" value="C:host cell presynaptic membrane"/>
    <property type="evidence" value="ECO:0007669"/>
    <property type="project" value="UniProtKB-KW"/>
</dbReference>
<keyword evidence="2" id="KW-0268">Exocytosis</keyword>
<dbReference type="PROSITE" id="PS50088">
    <property type="entry name" value="ANK_REPEAT"/>
    <property type="match status" value="2"/>
</dbReference>
<evidence type="ECO:0000256" key="11">
    <source>
        <dbReference type="ARBA" id="ARBA00049811"/>
    </source>
</evidence>
<dbReference type="GO" id="GO:0044218">
    <property type="term" value="C:other organism cell membrane"/>
    <property type="evidence" value="ECO:0007669"/>
    <property type="project" value="UniProtKB-KW"/>
</dbReference>
<dbReference type="EMBL" id="GEDV01007893">
    <property type="protein sequence ID" value="JAP80664.1"/>
    <property type="molecule type" value="Transcribed_RNA"/>
</dbReference>
<keyword evidence="7" id="KW-0472">Membrane</keyword>
<keyword evidence="4" id="KW-0677">Repeat</keyword>
<dbReference type="Pfam" id="PF00023">
    <property type="entry name" value="Ank"/>
    <property type="match status" value="1"/>
</dbReference>
<evidence type="ECO:0000256" key="6">
    <source>
        <dbReference type="ARBA" id="ARBA00023043"/>
    </source>
</evidence>
<feature type="repeat" description="ANK" evidence="12">
    <location>
        <begin position="81"/>
        <end position="103"/>
    </location>
</feature>
<dbReference type="SUPFAM" id="SSF48403">
    <property type="entry name" value="Ankyrin repeat"/>
    <property type="match status" value="2"/>
</dbReference>
<evidence type="ECO:0000256" key="8">
    <source>
        <dbReference type="ARBA" id="ARBA00023298"/>
    </source>
</evidence>
<accession>A0A131YN14</accession>
<comment type="similarity">
    <text evidence="9">Belongs to the cationic peptide 01 (latrotoxin) family. 03 (alpha-latrotoxin) subfamily.</text>
</comment>
<reference evidence="13" key="1">
    <citation type="journal article" date="2016" name="Ticks Tick Borne Dis.">
        <title>De novo assembly and annotation of the salivary gland transcriptome of Rhipicephalus appendiculatus male and female ticks during blood feeding.</title>
        <authorList>
            <person name="de Castro M.H."/>
            <person name="de Klerk D."/>
            <person name="Pienaar R."/>
            <person name="Latif A.A."/>
            <person name="Rees D.J."/>
            <person name="Mans B.J."/>
        </authorList>
    </citation>
    <scope>NUCLEOTIDE SEQUENCE</scope>
    <source>
        <tissue evidence="13">Salivary glands</tissue>
    </source>
</reference>
<protein>
    <recommendedName>
        <fullName evidence="11">Alpha-latrotoxin</fullName>
    </recommendedName>
</protein>
<evidence type="ECO:0000256" key="5">
    <source>
        <dbReference type="ARBA" id="ARBA00023028"/>
    </source>
</evidence>
<evidence type="ECO:0000256" key="7">
    <source>
        <dbReference type="ARBA" id="ARBA00023136"/>
    </source>
</evidence>
<organism evidence="13">
    <name type="scientific">Rhipicephalus appendiculatus</name>
    <name type="common">Brown ear tick</name>
    <dbReference type="NCBI Taxonomy" id="34631"/>
    <lineage>
        <taxon>Eukaryota</taxon>
        <taxon>Metazoa</taxon>
        <taxon>Ecdysozoa</taxon>
        <taxon>Arthropoda</taxon>
        <taxon>Chelicerata</taxon>
        <taxon>Arachnida</taxon>
        <taxon>Acari</taxon>
        <taxon>Parasitiformes</taxon>
        <taxon>Ixodida</taxon>
        <taxon>Ixodoidea</taxon>
        <taxon>Ixodidae</taxon>
        <taxon>Rhipicephalinae</taxon>
        <taxon>Rhipicephalus</taxon>
        <taxon>Rhipicephalus</taxon>
    </lineage>
</organism>
<evidence type="ECO:0000256" key="9">
    <source>
        <dbReference type="ARBA" id="ARBA00049657"/>
    </source>
</evidence>
<evidence type="ECO:0000256" key="2">
    <source>
        <dbReference type="ARBA" id="ARBA00022483"/>
    </source>
</evidence>
<evidence type="ECO:0000313" key="13">
    <source>
        <dbReference type="EMBL" id="JAP80664.1"/>
    </source>
</evidence>
<keyword evidence="5" id="KW-0528">Neurotoxin</keyword>
<dbReference type="InterPro" id="IPR002110">
    <property type="entry name" value="Ankyrin_rpt"/>
</dbReference>
<keyword evidence="6 12" id="KW-0040">ANK repeat</keyword>
<feature type="repeat" description="ANK" evidence="12">
    <location>
        <begin position="488"/>
        <end position="521"/>
    </location>
</feature>
<comment type="subcellular location">
    <subcellularLocation>
        <location evidence="1">Target cell membrane</location>
    </subcellularLocation>
</comment>
<dbReference type="PANTHER" id="PTHR24198:SF165">
    <property type="entry name" value="ANKYRIN REPEAT-CONTAINING PROTEIN-RELATED"/>
    <property type="match status" value="1"/>
</dbReference>